<keyword evidence="9 14" id="KW-0863">Zinc-finger</keyword>
<dbReference type="PANTHER" id="PTHR22770:SF13">
    <property type="entry name" value="RING-TYPE DOMAIN-CONTAINING PROTEIN"/>
    <property type="match status" value="1"/>
</dbReference>
<dbReference type="FunFam" id="1.20.120.1750:FF:000044">
    <property type="entry name" value="RBR-type E3 ubiquitin transferase"/>
    <property type="match status" value="1"/>
</dbReference>
<evidence type="ECO:0000256" key="9">
    <source>
        <dbReference type="ARBA" id="ARBA00022771"/>
    </source>
</evidence>
<evidence type="ECO:0000256" key="7">
    <source>
        <dbReference type="ARBA" id="ARBA00022723"/>
    </source>
</evidence>
<feature type="domain" description="RING-type" evidence="16">
    <location>
        <begin position="1"/>
        <end position="214"/>
    </location>
</feature>
<dbReference type="GO" id="GO:0031090">
    <property type="term" value="C:organelle membrane"/>
    <property type="evidence" value="ECO:0007669"/>
    <property type="project" value="UniProtKB-ARBA"/>
</dbReference>
<comment type="pathway">
    <text evidence="3">Protein modification; protein ubiquitination.</text>
</comment>
<organism evidence="17 18">
    <name type="scientific">Paramecium octaurelia</name>
    <dbReference type="NCBI Taxonomy" id="43137"/>
    <lineage>
        <taxon>Eukaryota</taxon>
        <taxon>Sar</taxon>
        <taxon>Alveolata</taxon>
        <taxon>Ciliophora</taxon>
        <taxon>Intramacronucleata</taxon>
        <taxon>Oligohymenophorea</taxon>
        <taxon>Peniculida</taxon>
        <taxon>Parameciidae</taxon>
        <taxon>Paramecium</taxon>
    </lineage>
</organism>
<dbReference type="GO" id="GO:0061630">
    <property type="term" value="F:ubiquitin protein ligase activity"/>
    <property type="evidence" value="ECO:0007669"/>
    <property type="project" value="UniProtKB-EC"/>
</dbReference>
<evidence type="ECO:0000256" key="10">
    <source>
        <dbReference type="ARBA" id="ARBA00022786"/>
    </source>
</evidence>
<dbReference type="AlphaFoldDB" id="A0A8S1XR79"/>
<evidence type="ECO:0000313" key="17">
    <source>
        <dbReference type="EMBL" id="CAD8203072.1"/>
    </source>
</evidence>
<evidence type="ECO:0000256" key="14">
    <source>
        <dbReference type="PROSITE-ProRule" id="PRU00175"/>
    </source>
</evidence>
<keyword evidence="6" id="KW-0812">Transmembrane</keyword>
<evidence type="ECO:0000256" key="3">
    <source>
        <dbReference type="ARBA" id="ARBA00004906"/>
    </source>
</evidence>
<evidence type="ECO:0000256" key="8">
    <source>
        <dbReference type="ARBA" id="ARBA00022737"/>
    </source>
</evidence>
<dbReference type="OrthoDB" id="422495at2759"/>
<reference evidence="17" key="1">
    <citation type="submission" date="2021-01" db="EMBL/GenBank/DDBJ databases">
        <authorList>
            <consortium name="Genoscope - CEA"/>
            <person name="William W."/>
        </authorList>
    </citation>
    <scope>NUCLEOTIDE SEQUENCE</scope>
</reference>
<dbReference type="PROSITE" id="PS51873">
    <property type="entry name" value="TRIAD"/>
    <property type="match status" value="1"/>
</dbReference>
<dbReference type="EMBL" id="CAJJDP010000129">
    <property type="protein sequence ID" value="CAD8203072.1"/>
    <property type="molecule type" value="Genomic_DNA"/>
</dbReference>
<protein>
    <recommendedName>
        <fullName evidence="4">RBR-type E3 ubiquitin transferase</fullName>
        <ecNumber evidence="4">2.3.2.31</ecNumber>
    </recommendedName>
</protein>
<dbReference type="GO" id="GO:0043161">
    <property type="term" value="P:proteasome-mediated ubiquitin-dependent protein catabolic process"/>
    <property type="evidence" value="ECO:0007669"/>
    <property type="project" value="TreeGrafter"/>
</dbReference>
<evidence type="ECO:0000256" key="4">
    <source>
        <dbReference type="ARBA" id="ARBA00012251"/>
    </source>
</evidence>
<dbReference type="InterPro" id="IPR017907">
    <property type="entry name" value="Znf_RING_CS"/>
</dbReference>
<keyword evidence="10" id="KW-0833">Ubl conjugation pathway</keyword>
<comment type="catalytic activity">
    <reaction evidence="1">
        <text>[E2 ubiquitin-conjugating enzyme]-S-ubiquitinyl-L-cysteine + [acceptor protein]-L-lysine = [E2 ubiquitin-conjugating enzyme]-L-cysteine + [acceptor protein]-N(6)-ubiquitinyl-L-lysine.</text>
        <dbReference type="EC" id="2.3.2.31"/>
    </reaction>
</comment>
<dbReference type="GO" id="GO:0005737">
    <property type="term" value="C:cytoplasm"/>
    <property type="evidence" value="ECO:0007669"/>
    <property type="project" value="UniProtKB-ARBA"/>
</dbReference>
<sequence>MFDCPICLISYDNNQAFTFPSCFHTFCINCLKSTFETRIKEQNVNLDSFKCPGCEIPFDQSLIQNFVSQEIFKKYCELSIEMNQVFGLEDNEIMANCLNEVCREKYIIWKNAEYQKCLKCKMEYCRLCFLPYHKDTCTCEEQKLLYQDKVYKDLKVLLKASRCPKCRIMVEKVSGCNFMTCKCGTYFCNLCDVQLESKDHYAHFENNSPSQDKCKIKVNGQWVSRPAVEDVKKPQIKQGIKEPENVINSIPCPNCNSTNPNITKLQLYDRVAHCCSVKCQNRAYCIHCKKMLPNQDILNHFTNTLEWELWKAQQYAKNECCFEVPQTFYLQGSKISHYFTSSQCSGKILKKRKENVTLKSILDTFNSKEKYVCSFQRLLNKKDVQFKYLTRIELEALISDITNFSELYQDVIIQQTFQNENIIAYSRHGHITQIQQRIPLQSEPLITLKDSQFACEKVIFEARVNKVGLAIEQLISLIEGSKVNEIELYMKYVGEKLIIMWNTNLKCRTNRRALNFINSQNYLHNQEYFEQFQPKKQVTDEITMIQCCSCRKLTKINDTFEVLKNRIWKIRMHRNLHHLNDQKLYLDVTGRIVPKFDEFQFVRVCGICYNSFIETISNNNTRTENTLRKLPQKQQDLQQLMIQNGPRRKLFKFNDNQTYLGSRSNSTQIKEKRTTPQIMNSTFDENYESIQNQRMEIDEDFDQLLNEVKNEVRSSYQSNKVVINKTRIQSAQNNQKFKLYYQ</sequence>
<evidence type="ECO:0000256" key="2">
    <source>
        <dbReference type="ARBA" id="ARBA00004167"/>
    </source>
</evidence>
<dbReference type="GO" id="GO:0000151">
    <property type="term" value="C:ubiquitin ligase complex"/>
    <property type="evidence" value="ECO:0007669"/>
    <property type="project" value="TreeGrafter"/>
</dbReference>
<comment type="subcellular location">
    <subcellularLocation>
        <location evidence="2">Membrane</location>
        <topology evidence="2">Single-pass membrane protein</topology>
    </subcellularLocation>
</comment>
<evidence type="ECO:0000256" key="6">
    <source>
        <dbReference type="ARBA" id="ARBA00022692"/>
    </source>
</evidence>
<keyword evidence="12" id="KW-1133">Transmembrane helix</keyword>
<evidence type="ECO:0000256" key="5">
    <source>
        <dbReference type="ARBA" id="ARBA00022679"/>
    </source>
</evidence>
<gene>
    <name evidence="17" type="ORF">POCTA_138.1.T1290033</name>
</gene>
<dbReference type="CDD" id="cd20335">
    <property type="entry name" value="BRcat_RBR"/>
    <property type="match status" value="1"/>
</dbReference>
<dbReference type="Proteomes" id="UP000683925">
    <property type="component" value="Unassembled WGS sequence"/>
</dbReference>
<dbReference type="InterPro" id="IPR044066">
    <property type="entry name" value="TRIAD_supradom"/>
</dbReference>
<evidence type="ECO:0000313" key="18">
    <source>
        <dbReference type="Proteomes" id="UP000683925"/>
    </source>
</evidence>
<proteinExistence type="predicted"/>
<keyword evidence="13" id="KW-0472">Membrane</keyword>
<dbReference type="InterPro" id="IPR001841">
    <property type="entry name" value="Znf_RING"/>
</dbReference>
<dbReference type="PROSITE" id="PS00518">
    <property type="entry name" value="ZF_RING_1"/>
    <property type="match status" value="1"/>
</dbReference>
<dbReference type="PROSITE" id="PS50089">
    <property type="entry name" value="ZF_RING_2"/>
    <property type="match status" value="1"/>
</dbReference>
<evidence type="ECO:0000256" key="12">
    <source>
        <dbReference type="ARBA" id="ARBA00022989"/>
    </source>
</evidence>
<dbReference type="SMART" id="SM00184">
    <property type="entry name" value="RING"/>
    <property type="match status" value="2"/>
</dbReference>
<dbReference type="Pfam" id="PF26200">
    <property type="entry name" value="Rcat_RNF216"/>
    <property type="match status" value="1"/>
</dbReference>
<dbReference type="FunFam" id="3.30.40.10:FF:000051">
    <property type="entry name" value="RBR-type E3 ubiquitin transferase"/>
    <property type="match status" value="1"/>
</dbReference>
<accession>A0A8S1XR79</accession>
<keyword evidence="7" id="KW-0479">Metal-binding</keyword>
<dbReference type="GO" id="GO:0008270">
    <property type="term" value="F:zinc ion binding"/>
    <property type="evidence" value="ECO:0007669"/>
    <property type="project" value="UniProtKB-KW"/>
</dbReference>
<dbReference type="CDD" id="cd22584">
    <property type="entry name" value="Rcat_RBR_unk"/>
    <property type="match status" value="1"/>
</dbReference>
<evidence type="ECO:0000256" key="13">
    <source>
        <dbReference type="ARBA" id="ARBA00023136"/>
    </source>
</evidence>
<dbReference type="GO" id="GO:0043130">
    <property type="term" value="F:ubiquitin binding"/>
    <property type="evidence" value="ECO:0007669"/>
    <property type="project" value="TreeGrafter"/>
</dbReference>
<keyword evidence="8" id="KW-0677">Repeat</keyword>
<feature type="domain" description="RING-type" evidence="15">
    <location>
        <begin position="4"/>
        <end position="55"/>
    </location>
</feature>
<dbReference type="PANTHER" id="PTHR22770">
    <property type="entry name" value="UBIQUITIN CONJUGATING ENZYME 7 INTERACTING PROTEIN-RELATED"/>
    <property type="match status" value="1"/>
</dbReference>
<evidence type="ECO:0000259" key="15">
    <source>
        <dbReference type="PROSITE" id="PS50089"/>
    </source>
</evidence>
<keyword evidence="11" id="KW-0862">Zinc</keyword>
<keyword evidence="5" id="KW-0808">Transferase</keyword>
<keyword evidence="18" id="KW-1185">Reference proteome</keyword>
<evidence type="ECO:0000259" key="16">
    <source>
        <dbReference type="PROSITE" id="PS51873"/>
    </source>
</evidence>
<dbReference type="GO" id="GO:0097039">
    <property type="term" value="P:protein linear polyubiquitination"/>
    <property type="evidence" value="ECO:0007669"/>
    <property type="project" value="TreeGrafter"/>
</dbReference>
<dbReference type="EC" id="2.3.2.31" evidence="4"/>
<dbReference type="InterPro" id="IPR051628">
    <property type="entry name" value="LUBAC_E3_Ligases"/>
</dbReference>
<evidence type="ECO:0000256" key="1">
    <source>
        <dbReference type="ARBA" id="ARBA00001798"/>
    </source>
</evidence>
<comment type="caution">
    <text evidence="17">The sequence shown here is derived from an EMBL/GenBank/DDBJ whole genome shotgun (WGS) entry which is preliminary data.</text>
</comment>
<name>A0A8S1XR79_PAROT</name>
<evidence type="ECO:0000256" key="11">
    <source>
        <dbReference type="ARBA" id="ARBA00022833"/>
    </source>
</evidence>